<protein>
    <recommendedName>
        <fullName evidence="1">GmrSD restriction endonucleases N-terminal domain-containing protein</fullName>
    </recommendedName>
</protein>
<dbReference type="InterPro" id="IPR004919">
    <property type="entry name" value="GmrSD_N"/>
</dbReference>
<name>A0A5J4RJN2_9ZZZZ</name>
<evidence type="ECO:0000259" key="1">
    <source>
        <dbReference type="Pfam" id="PF03235"/>
    </source>
</evidence>
<dbReference type="Pfam" id="PF03235">
    <property type="entry name" value="GmrSD_N"/>
    <property type="match status" value="1"/>
</dbReference>
<feature type="domain" description="GmrSD restriction endonucleases N-terminal" evidence="1">
    <location>
        <begin position="22"/>
        <end position="250"/>
    </location>
</feature>
<dbReference type="EMBL" id="SNRY01001121">
    <property type="protein sequence ID" value="KAA6333380.1"/>
    <property type="molecule type" value="Genomic_DNA"/>
</dbReference>
<proteinExistence type="predicted"/>
<organism evidence="2">
    <name type="scientific">termite gut metagenome</name>
    <dbReference type="NCBI Taxonomy" id="433724"/>
    <lineage>
        <taxon>unclassified sequences</taxon>
        <taxon>metagenomes</taxon>
        <taxon>organismal metagenomes</taxon>
    </lineage>
</organism>
<sequence>MSNTTLSTQSGKRLSFYKLFVEKGYRLMIPIIQRDYVQGRQSTQEIRETFLQALYDYLDENKPNRDLDFVYGSLNTANQTTKDFIPLDGQQRLTTLFLLHWYLAQISANMPNLRETIFEENKSKFSYETRSSSAEFCDALIGNDIDFYELLIPDEDKDNSLSKTIANSSWYYLSWKYDPTIQSMLTMLDAIHKKFAEKSEFFERLIDKERPIITFLFLNLKEFKLTDDLYIKMNSRGKLLTAFENFKAKFEQHLDNLDKEYYLTRGNDTKKVTIKEYFSHKIDMDWANLFWNYRTLQNRSKDETDDNFDDELSNFIRVIFANQYAIIKDVNDSLEYLLGTQNARKRKDYTHLISFHKYKELNALSDNSVLYLIDSFDNLVNGNDKIKSHISDFYQFYYDEHQIFENALKHNFTNNQERVCFHAYIRYLILNKDRKGIEQWMRIIHNLTYNTIIDGTLEFTRAIKSIENLLPHSANIIDYLQASNKIEFFSSWQVLEEKIKAHLLNKSTNEWKTQIENMEKQSYFKGQIGFILEFSGIVDYYNEHNNCDWADDEEKKFFEFFVVYSQKAIAIFENKNQKYNSDFVWERAVLTKGRYPLKFKGDSVTQKNKINLLHTDVASNNIARDFSWKRLLRIEENEREKIFVKQVFDDDRLKIDSSDNLKKSLESICKDKTNDWRDYFINYPELMSYCEKGFIVVTNEDKEIYLLSSIYRGANQYYVEMYSYFIFKQYFEKKDLSPFKDIWYNYVKGIEEDACIVLSDYCHSRIQYEINIYYCCNDTLLNPYEIAFRKSKGENKPEVYGDDIKTLLKEYEFEWNEDYSGYFFTSESEDKIVQKVLSFCKNLNEL</sequence>
<evidence type="ECO:0000313" key="2">
    <source>
        <dbReference type="EMBL" id="KAA6333380.1"/>
    </source>
</evidence>
<accession>A0A5J4RJN2</accession>
<comment type="caution">
    <text evidence="2">The sequence shown here is derived from an EMBL/GenBank/DDBJ whole genome shotgun (WGS) entry which is preliminary data.</text>
</comment>
<dbReference type="AlphaFoldDB" id="A0A5J4RJN2"/>
<reference evidence="2" key="1">
    <citation type="submission" date="2019-03" db="EMBL/GenBank/DDBJ databases">
        <title>Single cell metagenomics reveals metabolic interactions within the superorganism composed of flagellate Streblomastix strix and complex community of Bacteroidetes bacteria on its surface.</title>
        <authorList>
            <person name="Treitli S.C."/>
            <person name="Kolisko M."/>
            <person name="Husnik F."/>
            <person name="Keeling P."/>
            <person name="Hampl V."/>
        </authorList>
    </citation>
    <scope>NUCLEOTIDE SEQUENCE</scope>
    <source>
        <strain evidence="2">STM</strain>
    </source>
</reference>
<gene>
    <name evidence="2" type="ORF">EZS27_018199</name>
</gene>